<feature type="domain" description="Reverse transcriptase/retrotransposon-derived protein RNase H-like" evidence="2">
    <location>
        <begin position="382"/>
        <end position="473"/>
    </location>
</feature>
<evidence type="ECO:0000259" key="2">
    <source>
        <dbReference type="Pfam" id="PF17919"/>
    </source>
</evidence>
<proteinExistence type="predicted"/>
<name>A0AA88KW60_ARTSF</name>
<gene>
    <name evidence="3" type="ORF">QYM36_016153</name>
</gene>
<reference evidence="3" key="1">
    <citation type="submission" date="2023-07" db="EMBL/GenBank/DDBJ databases">
        <title>Chromosome-level genome assembly of Artemia franciscana.</title>
        <authorList>
            <person name="Jo E."/>
        </authorList>
    </citation>
    <scope>NUCLEOTIDE SEQUENCE</scope>
    <source>
        <tissue evidence="3">Whole body</tissue>
    </source>
</reference>
<dbReference type="Pfam" id="PF00078">
    <property type="entry name" value="RVT_1"/>
    <property type="match status" value="1"/>
</dbReference>
<dbReference type="PANTHER" id="PTHR37984:SF9">
    <property type="entry name" value="INTEGRASE CATALYTIC DOMAIN-CONTAINING PROTEIN"/>
    <property type="match status" value="1"/>
</dbReference>
<feature type="domain" description="Reverse transcriptase" evidence="1">
    <location>
        <begin position="583"/>
        <end position="755"/>
    </location>
</feature>
<protein>
    <submittedName>
        <fullName evidence="3">Uncharacterized protein</fullName>
    </submittedName>
</protein>
<feature type="non-terminal residue" evidence="3">
    <location>
        <position position="1"/>
    </location>
</feature>
<sequence>DSEAISETADDTDEVFLYTIQNNTREDEAFAELSIEGQMCIKFKIDTGAQVNVLPLQYYTKLPIKPGLIKGNHKLTSYCGSAIPYAGISLLTCRYKDGKTQSHAFYIVRSNTTPIVGLKSCKDLELIKLILNIQKEDRTTSAYSKLDTFEGIENLENKCEIHLKENAVPTVYPARKVPLAMKQKLKDELDRLEALNIIGKVSEPTDWVNAMVMVEKKDGSVRLCIDPVDLNKTIRRPHYPIPTFEDATEDLHGISTHRIFEGLEGIRILIDDILVYGKSQEAHDNRLRAVLKRAREKGVRFNRGKCTFGIEQVKYFDHIISKEGIKPDPEKLIAIKKMPSPTTKEELQTLLDMLNFLFQYIPSLSSRNKILRDLIIEVEFEWGPHHEECFSAIKQSITDNLAFFDHSSHRVDLKVDASKHGLGAEISTNGNIFGYASRALSKTEQNYSQLEKEMYAIVYGLKHFHHYIYGRKIASGLLDYEAVSDRIVMACLKGQSNNLTKLSVYAPIRDAPDHLKDKFYADLQLTLNKIPRKDILVIGGDFNARIGTRLNDSEWAIGSQGLGNYRINGVRLIILRQILEHRLIHQQETIQVFIDFVTAFDLVKRIAIWDAMRDDGVPKKIVCLIKAYYVGTRAFIRADGEISKEISIDKGVQQGCALNFVIDQIMKTLDKYKGVTISPALSITDLDYANDVDILAESIIESQLMIGDIAARSLATGLKISQSKTKSMRNSGLDETRITLNGIPIEDVQNFKYLGSLINPKGEALNKIQSRISAAWAAFIQLRKCLCQQPFPSTHQQAKKKSDGSSTTDPKEIADCMNASFCTNFTSKPPVITLPTIPPVTVHNPMPLTRVSTISRRNVPKVAGYEEIVRERMLDYDLKLILDFIEVLSIFS</sequence>
<dbReference type="InterPro" id="IPR036691">
    <property type="entry name" value="Endo/exonu/phosph_ase_sf"/>
</dbReference>
<dbReference type="GO" id="GO:0071897">
    <property type="term" value="P:DNA biosynthetic process"/>
    <property type="evidence" value="ECO:0007669"/>
    <property type="project" value="UniProtKB-ARBA"/>
</dbReference>
<dbReference type="AlphaFoldDB" id="A0AA88KW60"/>
<dbReference type="EMBL" id="JAVRJZ010000020">
    <property type="protein sequence ID" value="KAK2706032.1"/>
    <property type="molecule type" value="Genomic_DNA"/>
</dbReference>
<dbReference type="Pfam" id="PF17919">
    <property type="entry name" value="RT_RNaseH_2"/>
    <property type="match status" value="1"/>
</dbReference>
<evidence type="ECO:0000313" key="3">
    <source>
        <dbReference type="EMBL" id="KAK2706032.1"/>
    </source>
</evidence>
<dbReference type="Gene3D" id="3.60.10.10">
    <property type="entry name" value="Endonuclease/exonuclease/phosphatase"/>
    <property type="match status" value="1"/>
</dbReference>
<dbReference type="CDD" id="cd01647">
    <property type="entry name" value="RT_LTR"/>
    <property type="match status" value="1"/>
</dbReference>
<dbReference type="InterPro" id="IPR043502">
    <property type="entry name" value="DNA/RNA_pol_sf"/>
</dbReference>
<dbReference type="Proteomes" id="UP001187531">
    <property type="component" value="Unassembled WGS sequence"/>
</dbReference>
<dbReference type="InterPro" id="IPR041577">
    <property type="entry name" value="RT_RNaseH_2"/>
</dbReference>
<dbReference type="CDD" id="cd05481">
    <property type="entry name" value="retropepsin_like_LTR_1"/>
    <property type="match status" value="1"/>
</dbReference>
<dbReference type="InterPro" id="IPR050951">
    <property type="entry name" value="Retrovirus_Pol_polyprotein"/>
</dbReference>
<dbReference type="Gene3D" id="3.10.10.10">
    <property type="entry name" value="HIV Type 1 Reverse Transcriptase, subunit A, domain 1"/>
    <property type="match status" value="1"/>
</dbReference>
<keyword evidence="4" id="KW-1185">Reference proteome</keyword>
<dbReference type="Gene3D" id="3.30.70.270">
    <property type="match status" value="3"/>
</dbReference>
<dbReference type="SUPFAM" id="SSF56672">
    <property type="entry name" value="DNA/RNA polymerases"/>
    <property type="match status" value="1"/>
</dbReference>
<accession>A0AA88KW60</accession>
<dbReference type="PANTHER" id="PTHR37984">
    <property type="entry name" value="PROTEIN CBG26694"/>
    <property type="match status" value="1"/>
</dbReference>
<dbReference type="InterPro" id="IPR000477">
    <property type="entry name" value="RT_dom"/>
</dbReference>
<evidence type="ECO:0000259" key="1">
    <source>
        <dbReference type="Pfam" id="PF00078"/>
    </source>
</evidence>
<evidence type="ECO:0000313" key="4">
    <source>
        <dbReference type="Proteomes" id="UP001187531"/>
    </source>
</evidence>
<organism evidence="3 4">
    <name type="scientific">Artemia franciscana</name>
    <name type="common">Brine shrimp</name>
    <name type="synonym">Artemia sanfranciscana</name>
    <dbReference type="NCBI Taxonomy" id="6661"/>
    <lineage>
        <taxon>Eukaryota</taxon>
        <taxon>Metazoa</taxon>
        <taxon>Ecdysozoa</taxon>
        <taxon>Arthropoda</taxon>
        <taxon>Crustacea</taxon>
        <taxon>Branchiopoda</taxon>
        <taxon>Anostraca</taxon>
        <taxon>Artemiidae</taxon>
        <taxon>Artemia</taxon>
    </lineage>
</organism>
<dbReference type="SUPFAM" id="SSF56219">
    <property type="entry name" value="DNase I-like"/>
    <property type="match status" value="1"/>
</dbReference>
<comment type="caution">
    <text evidence="3">The sequence shown here is derived from an EMBL/GenBank/DDBJ whole genome shotgun (WGS) entry which is preliminary data.</text>
</comment>
<dbReference type="InterPro" id="IPR043128">
    <property type="entry name" value="Rev_trsase/Diguanyl_cyclase"/>
</dbReference>